<dbReference type="InterPro" id="IPR019734">
    <property type="entry name" value="TPR_rpt"/>
</dbReference>
<dbReference type="AlphaFoldDB" id="E6Q0M7"/>
<dbReference type="EMBL" id="CABO01000003">
    <property type="protein sequence ID" value="CBI00736.1"/>
    <property type="molecule type" value="Genomic_DNA"/>
</dbReference>
<gene>
    <name evidence="1" type="ORF">CARN4_1678</name>
</gene>
<proteinExistence type="predicted"/>
<evidence type="ECO:0000313" key="1">
    <source>
        <dbReference type="EMBL" id="CBI00736.1"/>
    </source>
</evidence>
<accession>E6Q0M7</accession>
<dbReference type="Gene3D" id="1.25.40.10">
    <property type="entry name" value="Tetratricopeptide repeat domain"/>
    <property type="match status" value="1"/>
</dbReference>
<dbReference type="PROSITE" id="PS50005">
    <property type="entry name" value="TPR"/>
    <property type="match status" value="1"/>
</dbReference>
<dbReference type="InterPro" id="IPR011990">
    <property type="entry name" value="TPR-like_helical_dom_sf"/>
</dbReference>
<organism evidence="1">
    <name type="scientific">mine drainage metagenome</name>
    <dbReference type="NCBI Taxonomy" id="410659"/>
    <lineage>
        <taxon>unclassified sequences</taxon>
        <taxon>metagenomes</taxon>
        <taxon>ecological metagenomes</taxon>
    </lineage>
</organism>
<sequence>MPSTFTSSLRSLALVGGLLALAGCAHSVASWVAQTRVHQGRLALARGDVRGAELSYRLALKIDPRDASVRAGYVAAAADLAHKQYTLGDLQGALGTIRQAERIEPKNLRLQALRAEIESASLKQSIVSSNYPTYRSAARRILEAYTQLDIANKAILRNLHRFSYTYDTADLTSAIKASYELELDVARNTNRLIAYRQLVSSGVPNAAGSSSSNLGGASLLPLP</sequence>
<reference evidence="1" key="1">
    <citation type="submission" date="2009-10" db="EMBL/GenBank/DDBJ databases">
        <title>Diversity of trophic interactions inside an arsenic-rich microbial ecosystem.</title>
        <authorList>
            <person name="Bertin P.N."/>
            <person name="Heinrich-Salmeron A."/>
            <person name="Pelletier E."/>
            <person name="Goulhen-Chollet F."/>
            <person name="Arsene-Ploetze F."/>
            <person name="Gallien S."/>
            <person name="Calteau A."/>
            <person name="Vallenet D."/>
            <person name="Casiot C."/>
            <person name="Chane-Woon-Ming B."/>
            <person name="Giloteaux L."/>
            <person name="Barakat M."/>
            <person name="Bonnefoy V."/>
            <person name="Bruneel O."/>
            <person name="Chandler M."/>
            <person name="Cleiss J."/>
            <person name="Duran R."/>
            <person name="Elbaz-Poulichet F."/>
            <person name="Fonknechten N."/>
            <person name="Lauga B."/>
            <person name="Mornico D."/>
            <person name="Ortet P."/>
            <person name="Schaeffer C."/>
            <person name="Siguier P."/>
            <person name="Alexander Thil Smith A."/>
            <person name="Van Dorsselaer A."/>
            <person name="Weissenbach J."/>
            <person name="Medigue C."/>
            <person name="Le Paslier D."/>
        </authorList>
    </citation>
    <scope>NUCLEOTIDE SEQUENCE</scope>
</reference>
<comment type="caution">
    <text evidence="1">The sequence shown here is derived from an EMBL/GenBank/DDBJ whole genome shotgun (WGS) entry which is preliminary data.</text>
</comment>
<dbReference type="SMART" id="SM00028">
    <property type="entry name" value="TPR"/>
    <property type="match status" value="2"/>
</dbReference>
<name>E6Q0M7_9ZZZZ</name>
<dbReference type="SUPFAM" id="SSF48452">
    <property type="entry name" value="TPR-like"/>
    <property type="match status" value="1"/>
</dbReference>
<protein>
    <submittedName>
        <fullName evidence="1">Uncharacterized protein</fullName>
    </submittedName>
</protein>